<dbReference type="CDD" id="cd06060">
    <property type="entry name" value="misato"/>
    <property type="match status" value="1"/>
</dbReference>
<dbReference type="InterPro" id="IPR049942">
    <property type="entry name" value="DML1/Misato"/>
</dbReference>
<dbReference type="InterPro" id="IPR036525">
    <property type="entry name" value="Tubulin/FtsZ_GTPase_sf"/>
</dbReference>
<evidence type="ECO:0000256" key="3">
    <source>
        <dbReference type="ARBA" id="ARBA00008507"/>
    </source>
</evidence>
<comment type="function">
    <text evidence="1">Involved in the partitioning of the mitochondrial organelle and mitochondrial DNA (mtDNA) inheritance.</text>
</comment>
<evidence type="ECO:0000256" key="1">
    <source>
        <dbReference type="ARBA" id="ARBA00003757"/>
    </source>
</evidence>
<dbReference type="Pfam" id="PF10644">
    <property type="entry name" value="Misat_Tub_SegII"/>
    <property type="match status" value="1"/>
</dbReference>
<evidence type="ECO:0000256" key="4">
    <source>
        <dbReference type="ARBA" id="ARBA00023128"/>
    </source>
</evidence>
<accession>A0A6G1KRF3</accession>
<name>A0A6G1KRF3_9PLEO</name>
<sequence length="522" mass="59083">MHEIVTLQFGQQSNYLGTHFWNTQESYFTYPPEAESPVNHDILFRPGIAPDGSDTFTPRTLIYDLKGAFGSMKKVGALYEPEDDDSMEQSGVWRSKPIIQRSQPIPPSDYQIHLDAGLKPPPLDTSSVRYWSDYSRLYYHPKSLVQLSEFELSDTLMPFETWEVGLDLFEKMEREVDVMDRDLRPFVEECDGMQGIQIMTGVDDAWGGWTSGWLERLRDEYGKLSVWTWGLGDQGGNMAVPREKRLQQIIHSARSLNVLAEQSSVYIPMSNNPAKLPSYLSVDSTSPWHIGALQAVAMESMIIPARLRASDARCRTLQDLEDCFNSTGKRRIAKLEMSVADPDVLSEKALNQVETVEKVSSMVSRQQDRREDGKLAEFDMEFFTKDHRVASTRGPKKEHVFGRAETSRGDWNISDDAGRGRDPRDRFGTGPAVQRFYTPLVFPLLDSFPRIFDVGSGKANTVAVYSALTTSTAVAEQVRSLEQIVRRIHNLDERETLCNGLQTIAEEYDEGWDSGSDSDEDD</sequence>
<evidence type="ECO:0000313" key="7">
    <source>
        <dbReference type="EMBL" id="KAF2714907.1"/>
    </source>
</evidence>
<dbReference type="GO" id="GO:0007005">
    <property type="term" value="P:mitochondrion organization"/>
    <property type="evidence" value="ECO:0007669"/>
    <property type="project" value="InterPro"/>
</dbReference>
<dbReference type="PANTHER" id="PTHR13391:SF0">
    <property type="entry name" value="PROTEIN MISATO HOMOLOG 1"/>
    <property type="match status" value="1"/>
</dbReference>
<gene>
    <name evidence="7" type="ORF">K504DRAFT_445833</name>
</gene>
<feature type="domain" description="Misato Segment II tubulin-like" evidence="5">
    <location>
        <begin position="2"/>
        <end position="115"/>
    </location>
</feature>
<comment type="similarity">
    <text evidence="3">Belongs to the misato family.</text>
</comment>
<organism evidence="7 8">
    <name type="scientific">Pleomassaria siparia CBS 279.74</name>
    <dbReference type="NCBI Taxonomy" id="1314801"/>
    <lineage>
        <taxon>Eukaryota</taxon>
        <taxon>Fungi</taxon>
        <taxon>Dikarya</taxon>
        <taxon>Ascomycota</taxon>
        <taxon>Pezizomycotina</taxon>
        <taxon>Dothideomycetes</taxon>
        <taxon>Pleosporomycetidae</taxon>
        <taxon>Pleosporales</taxon>
        <taxon>Pleomassariaceae</taxon>
        <taxon>Pleomassaria</taxon>
    </lineage>
</organism>
<evidence type="ECO:0000259" key="5">
    <source>
        <dbReference type="Pfam" id="PF10644"/>
    </source>
</evidence>
<dbReference type="GO" id="GO:0005739">
    <property type="term" value="C:mitochondrion"/>
    <property type="evidence" value="ECO:0007669"/>
    <property type="project" value="UniProtKB-SubCell"/>
</dbReference>
<dbReference type="PANTHER" id="PTHR13391">
    <property type="entry name" value="MITOCHONDRIAL DISTRIBUTION REGULATOR MISATO"/>
    <property type="match status" value="1"/>
</dbReference>
<dbReference type="Gene3D" id="3.40.50.1440">
    <property type="entry name" value="Tubulin/FtsZ, GTPase domain"/>
    <property type="match status" value="1"/>
</dbReference>
<dbReference type="Pfam" id="PF14881">
    <property type="entry name" value="Tubulin_3"/>
    <property type="match status" value="1"/>
</dbReference>
<evidence type="ECO:0000259" key="6">
    <source>
        <dbReference type="Pfam" id="PF14881"/>
    </source>
</evidence>
<feature type="domain" description="DML1/Misato tubulin" evidence="6">
    <location>
        <begin position="120"/>
        <end position="307"/>
    </location>
</feature>
<dbReference type="Proteomes" id="UP000799428">
    <property type="component" value="Unassembled WGS sequence"/>
</dbReference>
<keyword evidence="4" id="KW-0496">Mitochondrion</keyword>
<dbReference type="OrthoDB" id="271881at2759"/>
<evidence type="ECO:0000256" key="2">
    <source>
        <dbReference type="ARBA" id="ARBA00004173"/>
    </source>
</evidence>
<evidence type="ECO:0000313" key="8">
    <source>
        <dbReference type="Proteomes" id="UP000799428"/>
    </source>
</evidence>
<keyword evidence="8" id="KW-1185">Reference proteome</keyword>
<comment type="subcellular location">
    <subcellularLocation>
        <location evidence="2">Mitochondrion</location>
    </subcellularLocation>
</comment>
<reference evidence="7" key="1">
    <citation type="journal article" date="2020" name="Stud. Mycol.">
        <title>101 Dothideomycetes genomes: a test case for predicting lifestyles and emergence of pathogens.</title>
        <authorList>
            <person name="Haridas S."/>
            <person name="Albert R."/>
            <person name="Binder M."/>
            <person name="Bloem J."/>
            <person name="Labutti K."/>
            <person name="Salamov A."/>
            <person name="Andreopoulos B."/>
            <person name="Baker S."/>
            <person name="Barry K."/>
            <person name="Bills G."/>
            <person name="Bluhm B."/>
            <person name="Cannon C."/>
            <person name="Castanera R."/>
            <person name="Culley D."/>
            <person name="Daum C."/>
            <person name="Ezra D."/>
            <person name="Gonzalez J."/>
            <person name="Henrissat B."/>
            <person name="Kuo A."/>
            <person name="Liang C."/>
            <person name="Lipzen A."/>
            <person name="Lutzoni F."/>
            <person name="Magnuson J."/>
            <person name="Mondo S."/>
            <person name="Nolan M."/>
            <person name="Ohm R."/>
            <person name="Pangilinan J."/>
            <person name="Park H.-J."/>
            <person name="Ramirez L."/>
            <person name="Alfaro M."/>
            <person name="Sun H."/>
            <person name="Tritt A."/>
            <person name="Yoshinaga Y."/>
            <person name="Zwiers L.-H."/>
            <person name="Turgeon B."/>
            <person name="Goodwin S."/>
            <person name="Spatafora J."/>
            <person name="Crous P."/>
            <person name="Grigoriev I."/>
        </authorList>
    </citation>
    <scope>NUCLEOTIDE SEQUENCE</scope>
    <source>
        <strain evidence="7">CBS 279.74</strain>
    </source>
</reference>
<dbReference type="AlphaFoldDB" id="A0A6G1KRF3"/>
<dbReference type="EMBL" id="MU005764">
    <property type="protein sequence ID" value="KAF2714907.1"/>
    <property type="molecule type" value="Genomic_DNA"/>
</dbReference>
<dbReference type="InterPro" id="IPR019605">
    <property type="entry name" value="Misato_II_tubulin-like"/>
</dbReference>
<protein>
    <submittedName>
        <fullName evidence="7">Protein DML1</fullName>
    </submittedName>
</protein>
<dbReference type="InterPro" id="IPR029209">
    <property type="entry name" value="DML1/Misato_tubulin"/>
</dbReference>
<dbReference type="SUPFAM" id="SSF52490">
    <property type="entry name" value="Tubulin nucleotide-binding domain-like"/>
    <property type="match status" value="1"/>
</dbReference>
<proteinExistence type="inferred from homology"/>